<proteinExistence type="predicted"/>
<organism evidence="1">
    <name type="scientific">marine sediment metagenome</name>
    <dbReference type="NCBI Taxonomy" id="412755"/>
    <lineage>
        <taxon>unclassified sequences</taxon>
        <taxon>metagenomes</taxon>
        <taxon>ecological metagenomes</taxon>
    </lineage>
</organism>
<sequence length="84" mass="9679">MTLKETEIQRALGTLPLWRRIQLGDVELVGIPVNSQSGHTRCMSIAGITNGPPRYYYREDIYGSKENIIQRLIEDCKKGNWRDD</sequence>
<dbReference type="AlphaFoldDB" id="A0A0F8WMA6"/>
<comment type="caution">
    <text evidence="1">The sequence shown here is derived from an EMBL/GenBank/DDBJ whole genome shotgun (WGS) entry which is preliminary data.</text>
</comment>
<name>A0A0F8WMA6_9ZZZZ</name>
<protein>
    <submittedName>
        <fullName evidence="1">Uncharacterized protein</fullName>
    </submittedName>
</protein>
<reference evidence="1" key="1">
    <citation type="journal article" date="2015" name="Nature">
        <title>Complex archaea that bridge the gap between prokaryotes and eukaryotes.</title>
        <authorList>
            <person name="Spang A."/>
            <person name="Saw J.H."/>
            <person name="Jorgensen S.L."/>
            <person name="Zaremba-Niedzwiedzka K."/>
            <person name="Martijn J."/>
            <person name="Lind A.E."/>
            <person name="van Eijk R."/>
            <person name="Schleper C."/>
            <person name="Guy L."/>
            <person name="Ettema T.J."/>
        </authorList>
    </citation>
    <scope>NUCLEOTIDE SEQUENCE</scope>
</reference>
<gene>
    <name evidence="1" type="ORF">LCGC14_3135920</name>
</gene>
<dbReference type="EMBL" id="LAZR01068591">
    <property type="protein sequence ID" value="KKK49355.1"/>
    <property type="molecule type" value="Genomic_DNA"/>
</dbReference>
<accession>A0A0F8WMA6</accession>
<evidence type="ECO:0000313" key="1">
    <source>
        <dbReference type="EMBL" id="KKK49355.1"/>
    </source>
</evidence>